<feature type="compositionally biased region" description="Basic and acidic residues" evidence="1">
    <location>
        <begin position="520"/>
        <end position="534"/>
    </location>
</feature>
<feature type="compositionally biased region" description="Polar residues" evidence="1">
    <location>
        <begin position="76"/>
        <end position="90"/>
    </location>
</feature>
<feature type="region of interest" description="Disordered" evidence="1">
    <location>
        <begin position="520"/>
        <end position="597"/>
    </location>
</feature>
<gene>
    <name evidence="2" type="ORF">GP486_004183</name>
</gene>
<name>A0A9P8LBP0_9PEZI</name>
<feature type="region of interest" description="Disordered" evidence="1">
    <location>
        <begin position="1"/>
        <end position="374"/>
    </location>
</feature>
<evidence type="ECO:0000313" key="2">
    <source>
        <dbReference type="EMBL" id="KAH0559300.1"/>
    </source>
</evidence>
<feature type="compositionally biased region" description="Low complexity" evidence="1">
    <location>
        <begin position="175"/>
        <end position="184"/>
    </location>
</feature>
<sequence length="597" mass="62589">MQQASRQGTPPGLPLGQAGRDARGDNGEDNSTPASVRTAKEMTEAGQTTEQRSGTDGDANSTAPQAAGRTRIPVRQNANDRPSNVQSSTSRNKRPVPLAIASGRGNPGAIGAAISRPAPMPQWPLTESRADPIGQGSVGRGAAPQRPPRPRYVPSLLDSSKVQDHTPTSFTYRAPQSPQQPQSPNADTPTEPVNPASPLSVYDSGRESQHSSSSLGTIPDFPQIPTAAAGPPRRSTNYGPPPSRRGNSSFYSQSSYVSPIPEESPGARTPGSYASSHVFPTSWGSGSQDYHIKENVESPSDEEDGRHSRGTVDDEEDGLVRNASLGKRHKPALMTIRSTEKLVPLPSRPSDDDRQQSSNSSDKDSVGPSGVVGRGVVAAGATGATAAVGLGTSPGSDKEAGRLGAASSPAPPRTTYLPAGEPSPVSREESPLSREVSRSVSPVDSRVSKIIGSYGGGSLDGSDRNGGSIPVVPSFSDRLPGLRRPPKLNLDAVKEAETRGSLTSLPELIKRATRLAAVLEKGRPESKWEDRSADSGDGSNGNRADPRFFGGLPDRTLARSQISSPPFPRQFLRHPETTAGKAEGFPDGHCPRTASPL</sequence>
<dbReference type="PANTHER" id="PTHR17178">
    <property type="entry name" value="SECRETORY GRANULE PROTEOGLYCAN CORE PROTEIN"/>
    <property type="match status" value="1"/>
</dbReference>
<reference evidence="2" key="1">
    <citation type="submission" date="2021-03" db="EMBL/GenBank/DDBJ databases">
        <title>Comparative genomics and phylogenomic investigation of the class Geoglossomycetes provide insights into ecological specialization and systematics.</title>
        <authorList>
            <person name="Melie T."/>
            <person name="Pirro S."/>
            <person name="Miller A.N."/>
            <person name="Quandt A."/>
        </authorList>
    </citation>
    <scope>NUCLEOTIDE SEQUENCE</scope>
    <source>
        <strain evidence="2">CAQ_001_2017</strain>
    </source>
</reference>
<feature type="compositionally biased region" description="Polar residues" evidence="1">
    <location>
        <begin position="157"/>
        <end position="171"/>
    </location>
</feature>
<evidence type="ECO:0000256" key="1">
    <source>
        <dbReference type="SAM" id="MobiDB-lite"/>
    </source>
</evidence>
<feature type="compositionally biased region" description="Low complexity" evidence="1">
    <location>
        <begin position="244"/>
        <end position="258"/>
    </location>
</feature>
<organism evidence="2 3">
    <name type="scientific">Trichoglossum hirsutum</name>
    <dbReference type="NCBI Taxonomy" id="265104"/>
    <lineage>
        <taxon>Eukaryota</taxon>
        <taxon>Fungi</taxon>
        <taxon>Dikarya</taxon>
        <taxon>Ascomycota</taxon>
        <taxon>Pezizomycotina</taxon>
        <taxon>Geoglossomycetes</taxon>
        <taxon>Geoglossales</taxon>
        <taxon>Geoglossaceae</taxon>
        <taxon>Trichoglossum</taxon>
    </lineage>
</organism>
<feature type="compositionally biased region" description="Basic and acidic residues" evidence="1">
    <location>
        <begin position="349"/>
        <end position="365"/>
    </location>
</feature>
<evidence type="ECO:0000313" key="3">
    <source>
        <dbReference type="Proteomes" id="UP000750711"/>
    </source>
</evidence>
<feature type="compositionally biased region" description="Polar residues" evidence="1">
    <location>
        <begin position="272"/>
        <end position="288"/>
    </location>
</feature>
<dbReference type="EMBL" id="JAGHQM010000632">
    <property type="protein sequence ID" value="KAH0559300.1"/>
    <property type="molecule type" value="Genomic_DNA"/>
</dbReference>
<dbReference type="Proteomes" id="UP000750711">
    <property type="component" value="Unassembled WGS sequence"/>
</dbReference>
<feature type="compositionally biased region" description="Basic and acidic residues" evidence="1">
    <location>
        <begin position="426"/>
        <end position="437"/>
    </location>
</feature>
<accession>A0A9P8LBP0</accession>
<comment type="caution">
    <text evidence="2">The sequence shown here is derived from an EMBL/GenBank/DDBJ whole genome shotgun (WGS) entry which is preliminary data.</text>
</comment>
<feature type="region of interest" description="Disordered" evidence="1">
    <location>
        <begin position="386"/>
        <end position="495"/>
    </location>
</feature>
<keyword evidence="3" id="KW-1185">Reference proteome</keyword>
<protein>
    <submittedName>
        <fullName evidence="2">Uncharacterized protein</fullName>
    </submittedName>
</protein>
<feature type="compositionally biased region" description="Polar residues" evidence="1">
    <location>
        <begin position="45"/>
        <end position="64"/>
    </location>
</feature>
<proteinExistence type="predicted"/>
<dbReference type="PANTHER" id="PTHR17178:SF0">
    <property type="entry name" value="SERGLYCIN"/>
    <property type="match status" value="1"/>
</dbReference>
<dbReference type="AlphaFoldDB" id="A0A9P8LBP0"/>